<dbReference type="KEGG" id="ccj:UL81_07680"/>
<keyword evidence="3" id="KW-0732">Signal</keyword>
<keyword evidence="2" id="KW-0812">Transmembrane</keyword>
<feature type="chain" id="PRO_5002509837" evidence="3">
    <location>
        <begin position="28"/>
        <end position="213"/>
    </location>
</feature>
<name>A0A0F6TB05_9CORY</name>
<evidence type="ECO:0000256" key="2">
    <source>
        <dbReference type="SAM" id="Phobius"/>
    </source>
</evidence>
<dbReference type="OrthoDB" id="4426641at2"/>
<evidence type="ECO:0000313" key="4">
    <source>
        <dbReference type="EMBL" id="AKE39491.1"/>
    </source>
</evidence>
<keyword evidence="2" id="KW-0472">Membrane</keyword>
<feature type="compositionally biased region" description="Polar residues" evidence="1">
    <location>
        <begin position="28"/>
        <end position="47"/>
    </location>
</feature>
<accession>A0A0F6TB05</accession>
<dbReference type="AlphaFoldDB" id="A0A0F6TB05"/>
<feature type="transmembrane region" description="Helical" evidence="2">
    <location>
        <begin position="173"/>
        <end position="195"/>
    </location>
</feature>
<proteinExistence type="predicted"/>
<organism evidence="4 5">
    <name type="scientific">Corynebacterium camporealensis</name>
    <dbReference type="NCBI Taxonomy" id="161896"/>
    <lineage>
        <taxon>Bacteria</taxon>
        <taxon>Bacillati</taxon>
        <taxon>Actinomycetota</taxon>
        <taxon>Actinomycetes</taxon>
        <taxon>Mycobacteriales</taxon>
        <taxon>Corynebacteriaceae</taxon>
        <taxon>Corynebacterium</taxon>
    </lineage>
</organism>
<feature type="compositionally biased region" description="Acidic residues" evidence="1">
    <location>
        <begin position="54"/>
        <end position="69"/>
    </location>
</feature>
<dbReference type="EMBL" id="CP011311">
    <property type="protein sequence ID" value="AKE39491.1"/>
    <property type="molecule type" value="Genomic_DNA"/>
</dbReference>
<dbReference type="PATRIC" id="fig|161896.4.peg.1503"/>
<gene>
    <name evidence="4" type="ORF">UL81_07680</name>
</gene>
<dbReference type="RefSeq" id="WP_035105185.1">
    <property type="nucleotide sequence ID" value="NZ_CP011311.1"/>
</dbReference>
<keyword evidence="5" id="KW-1185">Reference proteome</keyword>
<feature type="signal peptide" evidence="3">
    <location>
        <begin position="1"/>
        <end position="27"/>
    </location>
</feature>
<feature type="compositionally biased region" description="Basic and acidic residues" evidence="1">
    <location>
        <begin position="76"/>
        <end position="86"/>
    </location>
</feature>
<feature type="region of interest" description="Disordered" evidence="1">
    <location>
        <begin position="25"/>
        <end position="86"/>
    </location>
</feature>
<evidence type="ECO:0000256" key="1">
    <source>
        <dbReference type="SAM" id="MobiDB-lite"/>
    </source>
</evidence>
<dbReference type="Proteomes" id="UP000033566">
    <property type="component" value="Chromosome"/>
</dbReference>
<sequence>MRLTRTRTAIVAATALAFGMVSPVATADDSSSNGSSIPAVEQASSAAENPAPGEETDPAGEGEEGEGEDTTPTQPKKGELSEECKAQVDAAVEEHKKNIQDGNGGSSIMLPQEFLNGLVNGYGSSGMPEQPDCVADELDEQQRKEIVDLMERWTPEFIWASSTPDETYDVLRIVWAVLGAVGVLINVYAGVAAAYPPALKPLEDFLRSVGFEF</sequence>
<protein>
    <submittedName>
        <fullName evidence="4">Uncharacterized protein</fullName>
    </submittedName>
</protein>
<dbReference type="STRING" id="161896.UL81_07680"/>
<dbReference type="HOGENOM" id="CLU_100912_0_0_11"/>
<keyword evidence="2" id="KW-1133">Transmembrane helix</keyword>
<evidence type="ECO:0000256" key="3">
    <source>
        <dbReference type="SAM" id="SignalP"/>
    </source>
</evidence>
<reference evidence="4 5" key="1">
    <citation type="journal article" date="2015" name="Genome Announc.">
        <title>Complete Genome Sequence of Corynebacterium camporealensis DSM 44610, Isolated from the Milk of a Manchega Sheep with Subclinical Mastitis.</title>
        <authorList>
            <person name="Ruckert C."/>
            <person name="Albersmeier A."/>
            <person name="Winkler A."/>
            <person name="Tauch A."/>
        </authorList>
    </citation>
    <scope>NUCLEOTIDE SEQUENCE [LARGE SCALE GENOMIC DNA]</scope>
    <source>
        <strain evidence="4 5">DSM 44610</strain>
    </source>
</reference>
<evidence type="ECO:0000313" key="5">
    <source>
        <dbReference type="Proteomes" id="UP000033566"/>
    </source>
</evidence>